<sequence>MEEQRILYLEQERLKKEEQARRAAAALEQQRIERARIEKERREERLAKLPLLLKWFDQASDPQNPEIANLFRRIAGYRYDTIKPEATGQAIGREQWMLNIHVAILLGEKDLQLSRYTAWEHIQLSHDQKRGVWGTENGMILLKGNLSILRKQVPSQREPAHEVFKKNEPLFLGLDLFFVKISEFMYIVPRFPHLRGIELQVKYMELRVPQTLGTPGMPLIENKWKRDPNTPTGQPFAPQPRLYVNGEFVKEAEPQKTRLVTEPPPLDRFPRRAGITRVYPGEPDYEEVCRKQGLFDLIPGYQASPSSTAHPQPDEPSHGHVNGITPPRSDKSKSVNGGSPHLGSISHQLPNGIGNTSPPPVAPS</sequence>
<dbReference type="AlphaFoldDB" id="A0A2J6RD73"/>
<proteinExistence type="predicted"/>
<protein>
    <recommendedName>
        <fullName evidence="3">DUF7593 domain-containing protein</fullName>
    </recommendedName>
</protein>
<feature type="compositionally biased region" description="Polar residues" evidence="2">
    <location>
        <begin position="345"/>
        <end position="356"/>
    </location>
</feature>
<feature type="domain" description="DUF7593" evidence="3">
    <location>
        <begin position="45"/>
        <end position="193"/>
    </location>
</feature>
<feature type="coiled-coil region" evidence="1">
    <location>
        <begin position="9"/>
        <end position="47"/>
    </location>
</feature>
<gene>
    <name evidence="4" type="ORF">L207DRAFT_433109</name>
</gene>
<evidence type="ECO:0000259" key="3">
    <source>
        <dbReference type="Pfam" id="PF24513"/>
    </source>
</evidence>
<feature type="region of interest" description="Disordered" evidence="2">
    <location>
        <begin position="219"/>
        <end position="240"/>
    </location>
</feature>
<evidence type="ECO:0000313" key="5">
    <source>
        <dbReference type="Proteomes" id="UP000235786"/>
    </source>
</evidence>
<dbReference type="InterPro" id="IPR056015">
    <property type="entry name" value="DUF7593"/>
</dbReference>
<name>A0A2J6RD73_HYAVF</name>
<evidence type="ECO:0000256" key="1">
    <source>
        <dbReference type="SAM" id="Coils"/>
    </source>
</evidence>
<reference evidence="4 5" key="1">
    <citation type="submission" date="2016-04" db="EMBL/GenBank/DDBJ databases">
        <title>A degradative enzymes factory behind the ericoid mycorrhizal symbiosis.</title>
        <authorList>
            <consortium name="DOE Joint Genome Institute"/>
            <person name="Martino E."/>
            <person name="Morin E."/>
            <person name="Grelet G."/>
            <person name="Kuo A."/>
            <person name="Kohler A."/>
            <person name="Daghino S."/>
            <person name="Barry K."/>
            <person name="Choi C."/>
            <person name="Cichocki N."/>
            <person name="Clum A."/>
            <person name="Copeland A."/>
            <person name="Hainaut M."/>
            <person name="Haridas S."/>
            <person name="Labutti K."/>
            <person name="Lindquist E."/>
            <person name="Lipzen A."/>
            <person name="Khouja H.-R."/>
            <person name="Murat C."/>
            <person name="Ohm R."/>
            <person name="Olson A."/>
            <person name="Spatafora J."/>
            <person name="Veneault-Fourrey C."/>
            <person name="Henrissat B."/>
            <person name="Grigoriev I."/>
            <person name="Martin F."/>
            <person name="Perotto S."/>
        </authorList>
    </citation>
    <scope>NUCLEOTIDE SEQUENCE [LARGE SCALE GENOMIC DNA]</scope>
    <source>
        <strain evidence="4 5">F</strain>
    </source>
</reference>
<evidence type="ECO:0000313" key="4">
    <source>
        <dbReference type="EMBL" id="PMD36466.1"/>
    </source>
</evidence>
<dbReference type="EMBL" id="KZ613950">
    <property type="protein sequence ID" value="PMD36466.1"/>
    <property type="molecule type" value="Genomic_DNA"/>
</dbReference>
<keyword evidence="1" id="KW-0175">Coiled coil</keyword>
<keyword evidence="5" id="KW-1185">Reference proteome</keyword>
<accession>A0A2J6RD73</accession>
<organism evidence="4 5">
    <name type="scientific">Hyaloscypha variabilis (strain UAMH 11265 / GT02V1 / F)</name>
    <name type="common">Meliniomyces variabilis</name>
    <dbReference type="NCBI Taxonomy" id="1149755"/>
    <lineage>
        <taxon>Eukaryota</taxon>
        <taxon>Fungi</taxon>
        <taxon>Dikarya</taxon>
        <taxon>Ascomycota</taxon>
        <taxon>Pezizomycotina</taxon>
        <taxon>Leotiomycetes</taxon>
        <taxon>Helotiales</taxon>
        <taxon>Hyaloscyphaceae</taxon>
        <taxon>Hyaloscypha</taxon>
        <taxon>Hyaloscypha variabilis</taxon>
    </lineage>
</organism>
<dbReference type="Pfam" id="PF24513">
    <property type="entry name" value="DUF7593"/>
    <property type="match status" value="1"/>
</dbReference>
<dbReference type="Proteomes" id="UP000235786">
    <property type="component" value="Unassembled WGS sequence"/>
</dbReference>
<dbReference type="OrthoDB" id="194358at2759"/>
<feature type="region of interest" description="Disordered" evidence="2">
    <location>
        <begin position="299"/>
        <end position="364"/>
    </location>
</feature>
<evidence type="ECO:0000256" key="2">
    <source>
        <dbReference type="SAM" id="MobiDB-lite"/>
    </source>
</evidence>